<reference evidence="1" key="1">
    <citation type="submission" date="2014-05" db="EMBL/GenBank/DDBJ databases">
        <title>The transcriptome of the halophilic microalga Tetraselmis sp. GSL018 isolated from the Great Salt Lake, Utah.</title>
        <authorList>
            <person name="Jinkerson R.E."/>
            <person name="D'Adamo S."/>
            <person name="Posewitz M.C."/>
        </authorList>
    </citation>
    <scope>NUCLEOTIDE SEQUENCE</scope>
    <source>
        <strain evidence="1">GSL018</strain>
    </source>
</reference>
<gene>
    <name evidence="1" type="primary">PPP1R8</name>
    <name evidence="1" type="ORF">TSPGSL018_3917</name>
</gene>
<organism evidence="1">
    <name type="scientific">Tetraselmis sp. GSL018</name>
    <dbReference type="NCBI Taxonomy" id="582737"/>
    <lineage>
        <taxon>Eukaryota</taxon>
        <taxon>Viridiplantae</taxon>
        <taxon>Chlorophyta</taxon>
        <taxon>core chlorophytes</taxon>
        <taxon>Chlorodendrophyceae</taxon>
        <taxon>Chlorodendrales</taxon>
        <taxon>Chlorodendraceae</taxon>
        <taxon>Tetraselmis</taxon>
    </lineage>
</organism>
<evidence type="ECO:0000313" key="1">
    <source>
        <dbReference type="EMBL" id="JAC70541.1"/>
    </source>
</evidence>
<dbReference type="AlphaFoldDB" id="A0A061RJ60"/>
<name>A0A061RJ60_9CHLO</name>
<dbReference type="EMBL" id="GBEZ01015640">
    <property type="protein sequence ID" value="JAC70541.1"/>
    <property type="molecule type" value="Transcribed_RNA"/>
</dbReference>
<accession>A0A061RJ60</accession>
<dbReference type="InterPro" id="IPR008984">
    <property type="entry name" value="SMAD_FHA_dom_sf"/>
</dbReference>
<dbReference type="Gene3D" id="2.60.200.20">
    <property type="match status" value="1"/>
</dbReference>
<protein>
    <submittedName>
        <fullName evidence="1">Nuclear inhibitor of protein phosphatase 1</fullName>
    </submittedName>
</protein>
<dbReference type="SUPFAM" id="SSF49879">
    <property type="entry name" value="SMAD/FHA domain"/>
    <property type="match status" value="1"/>
</dbReference>
<sequence>MDRWSGRDDDELLKRDVLETRIEGKGLTSFVTANPQTSNTTTGNSVHIVPSRKEQAKTFGNFQAPSWAAQSAPKGSLLKVFKSGQLITQIKLSKGVTVCGRRTDTDIPLEHASASRIHAALVPLSPPPSQPVLL</sequence>
<proteinExistence type="predicted"/>